<dbReference type="GO" id="GO:0017004">
    <property type="term" value="P:cytochrome complex assembly"/>
    <property type="evidence" value="ECO:0007669"/>
    <property type="project" value="UniProtKB-KW"/>
</dbReference>
<dbReference type="GO" id="GO:0016853">
    <property type="term" value="F:isomerase activity"/>
    <property type="evidence" value="ECO:0007669"/>
    <property type="project" value="UniProtKB-KW"/>
</dbReference>
<evidence type="ECO:0000313" key="4">
    <source>
        <dbReference type="EMBL" id="MBB5892353.1"/>
    </source>
</evidence>
<feature type="domain" description="Thioredoxin" evidence="3">
    <location>
        <begin position="44"/>
        <end position="195"/>
    </location>
</feature>
<dbReference type="InterPro" id="IPR036249">
    <property type="entry name" value="Thioredoxin-like_sf"/>
</dbReference>
<dbReference type="SUPFAM" id="SSF52833">
    <property type="entry name" value="Thioredoxin-like"/>
    <property type="match status" value="1"/>
</dbReference>
<evidence type="ECO:0000256" key="1">
    <source>
        <dbReference type="ARBA" id="ARBA00004196"/>
    </source>
</evidence>
<dbReference type="InterPro" id="IPR013740">
    <property type="entry name" value="Redoxin"/>
</dbReference>
<dbReference type="InterPro" id="IPR013766">
    <property type="entry name" value="Thioredoxin_domain"/>
</dbReference>
<reference evidence="4 5" key="1">
    <citation type="submission" date="2020-08" db="EMBL/GenBank/DDBJ databases">
        <title>Sequencing the genomes of 1000 actinobacteria strains.</title>
        <authorList>
            <person name="Klenk H.-P."/>
        </authorList>
    </citation>
    <scope>NUCLEOTIDE SEQUENCE [LARGE SCALE GENOMIC DNA]</scope>
    <source>
        <strain evidence="4 5">DSM 43851</strain>
    </source>
</reference>
<protein>
    <submittedName>
        <fullName evidence="4">Thiol-disulfide isomerase/thioredoxin</fullName>
    </submittedName>
</protein>
<dbReference type="GO" id="GO:0030313">
    <property type="term" value="C:cell envelope"/>
    <property type="evidence" value="ECO:0007669"/>
    <property type="project" value="UniProtKB-SubCell"/>
</dbReference>
<dbReference type="AlphaFoldDB" id="A0A7W9KHI5"/>
<dbReference type="CDD" id="cd02966">
    <property type="entry name" value="TlpA_like_family"/>
    <property type="match status" value="1"/>
</dbReference>
<gene>
    <name evidence="4" type="ORF">BJ998_003549</name>
</gene>
<dbReference type="EMBL" id="JACHIR010000001">
    <property type="protein sequence ID" value="MBB5892353.1"/>
    <property type="molecule type" value="Genomic_DNA"/>
</dbReference>
<dbReference type="Proteomes" id="UP000585638">
    <property type="component" value="Unassembled WGS sequence"/>
</dbReference>
<keyword evidence="4" id="KW-0413">Isomerase</keyword>
<evidence type="ECO:0000256" key="2">
    <source>
        <dbReference type="ARBA" id="ARBA00022748"/>
    </source>
</evidence>
<dbReference type="PROSITE" id="PS51352">
    <property type="entry name" value="THIOREDOXIN_2"/>
    <property type="match status" value="1"/>
</dbReference>
<accession>A0A7W9KHI5</accession>
<keyword evidence="5" id="KW-1185">Reference proteome</keyword>
<comment type="subcellular location">
    <subcellularLocation>
        <location evidence="1">Cell envelope</location>
    </subcellularLocation>
</comment>
<organism evidence="4 5">
    <name type="scientific">Kutzneria kofuensis</name>
    <dbReference type="NCBI Taxonomy" id="103725"/>
    <lineage>
        <taxon>Bacteria</taxon>
        <taxon>Bacillati</taxon>
        <taxon>Actinomycetota</taxon>
        <taxon>Actinomycetes</taxon>
        <taxon>Pseudonocardiales</taxon>
        <taxon>Pseudonocardiaceae</taxon>
        <taxon>Kutzneria</taxon>
    </lineage>
</organism>
<dbReference type="Pfam" id="PF08534">
    <property type="entry name" value="Redoxin"/>
    <property type="match status" value="1"/>
</dbReference>
<proteinExistence type="predicted"/>
<name>A0A7W9KHI5_9PSEU</name>
<dbReference type="PROSITE" id="PS00194">
    <property type="entry name" value="THIOREDOXIN_1"/>
    <property type="match status" value="1"/>
</dbReference>
<keyword evidence="2" id="KW-0201">Cytochrome c-type biogenesis</keyword>
<dbReference type="RefSeq" id="WP_184863038.1">
    <property type="nucleotide sequence ID" value="NZ_BAAAWY010000003.1"/>
</dbReference>
<evidence type="ECO:0000259" key="3">
    <source>
        <dbReference type="PROSITE" id="PS51352"/>
    </source>
</evidence>
<evidence type="ECO:0000313" key="5">
    <source>
        <dbReference type="Proteomes" id="UP000585638"/>
    </source>
</evidence>
<dbReference type="Gene3D" id="3.40.30.10">
    <property type="entry name" value="Glutaredoxin"/>
    <property type="match status" value="1"/>
</dbReference>
<dbReference type="InterPro" id="IPR017937">
    <property type="entry name" value="Thioredoxin_CS"/>
</dbReference>
<comment type="caution">
    <text evidence="4">The sequence shown here is derived from an EMBL/GenBank/DDBJ whole genome shotgun (WGS) entry which is preliminary data.</text>
</comment>
<dbReference type="GO" id="GO:0016491">
    <property type="term" value="F:oxidoreductase activity"/>
    <property type="evidence" value="ECO:0007669"/>
    <property type="project" value="InterPro"/>
</dbReference>
<sequence length="200" mass="20996">MTVRWRWVLVAVVLAVATAVAVWPRGQAPTHADPAVHTPDVTALRQKAALPACPKPSGKGTLAGIKVTCMADGAEITLGGGPMLVNFWEPWCVPCRTELPALQDYASRPGAVPVLLVEIPAQSDQASGLDLLGSLHVRLPSVWDPNASVANALGKPNVFPVSYVVAADGTSKRITTPASFDSADQVEQAVRQYADGRVTG</sequence>